<evidence type="ECO:0000259" key="2">
    <source>
        <dbReference type="SMART" id="SM00922"/>
    </source>
</evidence>
<gene>
    <name evidence="3" type="ORF">PZN02_005547</name>
</gene>
<evidence type="ECO:0000256" key="1">
    <source>
        <dbReference type="ARBA" id="ARBA00023239"/>
    </source>
</evidence>
<dbReference type="InterPro" id="IPR029017">
    <property type="entry name" value="Enolase-like_N"/>
</dbReference>
<proteinExistence type="predicted"/>
<name>A0ABY8DKH3_9HYPH</name>
<dbReference type="Gene3D" id="3.30.390.10">
    <property type="entry name" value="Enolase-like, N-terminal domain"/>
    <property type="match status" value="1"/>
</dbReference>
<protein>
    <submittedName>
        <fullName evidence="3">Mandelate racemase/muconate lactonizing enzyme family protein</fullName>
    </submittedName>
</protein>
<dbReference type="PROSITE" id="PS00908">
    <property type="entry name" value="MR_MLE_1"/>
    <property type="match status" value="1"/>
</dbReference>
<dbReference type="EMBL" id="CP120374">
    <property type="protein sequence ID" value="WEX90182.1"/>
    <property type="molecule type" value="Genomic_DNA"/>
</dbReference>
<dbReference type="RefSeq" id="WP_280662149.1">
    <property type="nucleotide sequence ID" value="NZ_CP120374.1"/>
</dbReference>
<dbReference type="Pfam" id="PF13378">
    <property type="entry name" value="MR_MLE_C"/>
    <property type="match status" value="1"/>
</dbReference>
<dbReference type="CDD" id="cd03316">
    <property type="entry name" value="MR_like"/>
    <property type="match status" value="1"/>
</dbReference>
<dbReference type="SMART" id="SM00922">
    <property type="entry name" value="MR_MLE"/>
    <property type="match status" value="1"/>
</dbReference>
<dbReference type="SUPFAM" id="SSF51604">
    <property type="entry name" value="Enolase C-terminal domain-like"/>
    <property type="match status" value="1"/>
</dbReference>
<evidence type="ECO:0000313" key="4">
    <source>
        <dbReference type="Proteomes" id="UP001229355"/>
    </source>
</evidence>
<dbReference type="InterPro" id="IPR034593">
    <property type="entry name" value="DgoD-like"/>
</dbReference>
<dbReference type="InterPro" id="IPR013341">
    <property type="entry name" value="Mandelate_racemase_N_dom"/>
</dbReference>
<feature type="domain" description="Mandelate racemase/muconate lactonizing enzyme C-terminal" evidence="2">
    <location>
        <begin position="162"/>
        <end position="262"/>
    </location>
</feature>
<sequence length="389" mass="42445">MSDRVRKIETFTLTLPRDRPYLGKPRPGEEPSPRGYLVRKGNCTVYPTFDRSVLVRIETTNGALGWGETYGLAAPAATMEIIDDLLADFTIGRDPFDASAIHDDLYDLMRVRGYTGGFYLDALAAIDIALWDLAGKLAGLPICKLLGGQRRDKIAAYVSGLPEDTRAKRAELAAHWKAKGFSSFKFASPVADDGVAKEIEALRQRLGPEARIACDMHWTQTASEAIALIKAMEPHGLWFAEAPVRTEDLDGLARVAAGVSTAIAVGEEWRTVYDMVPRVARNAVAIVQPEMGHKGITQFMRIGEYAQAHHIKIIPHATIGSGIFLAASLQASAALANVDCHEFQHSIFEPNRRLLDGDMDCAAGEYVLPTGPGLGVEPSREALELLKKH</sequence>
<dbReference type="Proteomes" id="UP001229355">
    <property type="component" value="Chromosome 2"/>
</dbReference>
<organism evidence="3 4">
    <name type="scientific">Sinorhizobium garamanticum</name>
    <dbReference type="NCBI Taxonomy" id="680247"/>
    <lineage>
        <taxon>Bacteria</taxon>
        <taxon>Pseudomonadati</taxon>
        <taxon>Pseudomonadota</taxon>
        <taxon>Alphaproteobacteria</taxon>
        <taxon>Hyphomicrobiales</taxon>
        <taxon>Rhizobiaceae</taxon>
        <taxon>Sinorhizobium/Ensifer group</taxon>
        <taxon>Sinorhizobium</taxon>
    </lineage>
</organism>
<evidence type="ECO:0000313" key="3">
    <source>
        <dbReference type="EMBL" id="WEX90182.1"/>
    </source>
</evidence>
<dbReference type="PANTHER" id="PTHR48080">
    <property type="entry name" value="D-GALACTONATE DEHYDRATASE-RELATED"/>
    <property type="match status" value="1"/>
</dbReference>
<reference evidence="3 4" key="1">
    <citation type="submission" date="2023-03" db="EMBL/GenBank/DDBJ databases">
        <authorList>
            <person name="Kaur S."/>
            <person name="Espinosa-Saiz D."/>
            <person name="Velazquez E."/>
            <person name="Menendez E."/>
            <person name="diCenzo G.C."/>
        </authorList>
    </citation>
    <scope>NUCLEOTIDE SEQUENCE [LARGE SCALE GENOMIC DNA]</scope>
    <source>
        <strain evidence="3 4">LMG 24692</strain>
    </source>
</reference>
<dbReference type="InterPro" id="IPR029065">
    <property type="entry name" value="Enolase_C-like"/>
</dbReference>
<dbReference type="Pfam" id="PF02746">
    <property type="entry name" value="MR_MLE_N"/>
    <property type="match status" value="1"/>
</dbReference>
<dbReference type="SFLD" id="SFLDS00001">
    <property type="entry name" value="Enolase"/>
    <property type="match status" value="1"/>
</dbReference>
<dbReference type="SUPFAM" id="SSF54826">
    <property type="entry name" value="Enolase N-terminal domain-like"/>
    <property type="match status" value="1"/>
</dbReference>
<dbReference type="InterPro" id="IPR013342">
    <property type="entry name" value="Mandelate_racemase_C"/>
</dbReference>
<dbReference type="PANTHER" id="PTHR48080:SF2">
    <property type="entry name" value="D-GALACTONATE DEHYDRATASE"/>
    <property type="match status" value="1"/>
</dbReference>
<dbReference type="Gene3D" id="3.20.20.120">
    <property type="entry name" value="Enolase-like C-terminal domain"/>
    <property type="match status" value="1"/>
</dbReference>
<keyword evidence="4" id="KW-1185">Reference proteome</keyword>
<dbReference type="InterPro" id="IPR036849">
    <property type="entry name" value="Enolase-like_C_sf"/>
</dbReference>
<dbReference type="InterPro" id="IPR018110">
    <property type="entry name" value="Mandel_Rmase/mucon_lact_enz_CS"/>
</dbReference>
<accession>A0ABY8DKH3</accession>
<keyword evidence="1" id="KW-0456">Lyase</keyword>